<feature type="non-terminal residue" evidence="1">
    <location>
        <position position="1"/>
    </location>
</feature>
<reference evidence="1" key="1">
    <citation type="journal article" date="2014" name="Front. Microbiol.">
        <title>High frequency of phylogenetically diverse reductive dehalogenase-homologous genes in deep subseafloor sedimentary metagenomes.</title>
        <authorList>
            <person name="Kawai M."/>
            <person name="Futagami T."/>
            <person name="Toyoda A."/>
            <person name="Takaki Y."/>
            <person name="Nishi S."/>
            <person name="Hori S."/>
            <person name="Arai W."/>
            <person name="Tsubouchi T."/>
            <person name="Morono Y."/>
            <person name="Uchiyama I."/>
            <person name="Ito T."/>
            <person name="Fujiyama A."/>
            <person name="Inagaki F."/>
            <person name="Takami H."/>
        </authorList>
    </citation>
    <scope>NUCLEOTIDE SEQUENCE</scope>
    <source>
        <strain evidence="1">Expedition CK06-06</strain>
    </source>
</reference>
<accession>X0SNJ3</accession>
<dbReference type="EMBL" id="BARS01004726">
    <property type="protein sequence ID" value="GAF82629.1"/>
    <property type="molecule type" value="Genomic_DNA"/>
</dbReference>
<proteinExistence type="predicted"/>
<name>X0SNJ3_9ZZZZ</name>
<organism evidence="1">
    <name type="scientific">marine sediment metagenome</name>
    <dbReference type="NCBI Taxonomy" id="412755"/>
    <lineage>
        <taxon>unclassified sequences</taxon>
        <taxon>metagenomes</taxon>
        <taxon>ecological metagenomes</taxon>
    </lineage>
</organism>
<protein>
    <submittedName>
        <fullName evidence="1">Uncharacterized protein</fullName>
    </submittedName>
</protein>
<sequence>FAVAMKASRSKIKKRYRSLLQKAVRRGNADLVFTTSAFLESLASVHKNWYLTQTAIITFEECWPLGTELIFNKKFHSKVAALIRVTRSAKARDATGLGYLAYALSQGDTSVLDDTVDDKAIKIVANAIQRPDDFWQWITWQKISAAEKILIDNAARFKKAGLPHDQAVIQAAAYLTVTGQLSRIEAGQPSDPKFSYWVVFDNHTPEGRRVLGDIARDLHISLAQLEWTYFYFEGALANGEISSKWWDRYCQWHFKKIELAADEAHLLWDPARVQVVEALTAEGRQLKNELYRWKLSNQERIESLKRQVQLYLDHVDEIQRDQRGLF</sequence>
<evidence type="ECO:0000313" key="1">
    <source>
        <dbReference type="EMBL" id="GAF82629.1"/>
    </source>
</evidence>
<dbReference type="AlphaFoldDB" id="X0SNJ3"/>
<comment type="caution">
    <text evidence="1">The sequence shown here is derived from an EMBL/GenBank/DDBJ whole genome shotgun (WGS) entry which is preliminary data.</text>
</comment>
<gene>
    <name evidence="1" type="ORF">S01H1_09247</name>
</gene>